<name>A0A2T7PTM4_POMCA</name>
<evidence type="ECO:0000256" key="3">
    <source>
        <dbReference type="SAM" id="MobiDB-lite"/>
    </source>
</evidence>
<reference evidence="5 6" key="1">
    <citation type="submission" date="2018-04" db="EMBL/GenBank/DDBJ databases">
        <title>The genome of golden apple snail Pomacea canaliculata provides insight into stress tolerance and invasive adaptation.</title>
        <authorList>
            <person name="Liu C."/>
            <person name="Liu B."/>
            <person name="Ren Y."/>
            <person name="Zhang Y."/>
            <person name="Wang H."/>
            <person name="Li S."/>
            <person name="Jiang F."/>
            <person name="Yin L."/>
            <person name="Zhang G."/>
            <person name="Qian W."/>
            <person name="Fan W."/>
        </authorList>
    </citation>
    <scope>NUCLEOTIDE SEQUENCE [LARGE SCALE GENOMIC DNA]</scope>
    <source>
        <strain evidence="5">SZHN2017</strain>
        <tissue evidence="5">Muscle</tissue>
    </source>
</reference>
<dbReference type="InterPro" id="IPR036770">
    <property type="entry name" value="Ankyrin_rpt-contain_sf"/>
</dbReference>
<gene>
    <name evidence="5" type="ORF">C0Q70_03773</name>
</gene>
<dbReference type="OrthoDB" id="10007527at2759"/>
<feature type="compositionally biased region" description="Basic and acidic residues" evidence="3">
    <location>
        <begin position="265"/>
        <end position="279"/>
    </location>
</feature>
<dbReference type="InterPro" id="IPR031476">
    <property type="entry name" value="DUF4686"/>
</dbReference>
<feature type="coiled-coil region" evidence="2">
    <location>
        <begin position="307"/>
        <end position="477"/>
    </location>
</feature>
<evidence type="ECO:0000313" key="5">
    <source>
        <dbReference type="EMBL" id="PVD36783.1"/>
    </source>
</evidence>
<dbReference type="EMBL" id="PZQS01000002">
    <property type="protein sequence ID" value="PVD36783.1"/>
    <property type="molecule type" value="Genomic_DNA"/>
</dbReference>
<dbReference type="Pfam" id="PF15742">
    <property type="entry name" value="DUF4686"/>
    <property type="match status" value="1"/>
</dbReference>
<dbReference type="InterPro" id="IPR052825">
    <property type="entry name" value="CCD-Prefoldin_beta-like"/>
</dbReference>
<evidence type="ECO:0000256" key="1">
    <source>
        <dbReference type="PROSITE-ProRule" id="PRU00023"/>
    </source>
</evidence>
<dbReference type="PROSITE" id="PS50297">
    <property type="entry name" value="ANK_REP_REGION"/>
    <property type="match status" value="1"/>
</dbReference>
<dbReference type="Proteomes" id="UP000245119">
    <property type="component" value="Linkage Group LG2"/>
</dbReference>
<feature type="coiled-coil region" evidence="2">
    <location>
        <begin position="520"/>
        <end position="585"/>
    </location>
</feature>
<dbReference type="InterPro" id="IPR002110">
    <property type="entry name" value="Ankyrin_rpt"/>
</dbReference>
<sequence length="2191" mass="252191">MEPAEDHGLEFQGDLHKAQESEEKLKEAQTEEMREVENYVEHIRHLSEERLTFTITTQQKTVALRFFPQTLLKRLIEVFFPNADEAQKEAAEMLTQQGLAEIAMATPSEQVAYLLVERARLLDELESLQTKPSQTDAHEGSESQELKDILEKERKELEQALTQQRESATFMKEKLRQEHEEEISALMDENTKLEDELAEVKRQVTQLEAQIHRLKKEHAEEQDLLEEERGEMVHERDVAVKEKKIIVEKFALLKKAKEEAELKIDSLEKERETWRESSREVPSSPLPSPSPMRSSNDVALRKVIEEKTKVEGEIITLRTEIRLLRNEKENQEEEAKRAKGEREKLQVTIQQLQLKNKNLRQELEDVEGQLEEAETAAEEAKKSQEEVQKKYEELLAEVKTLRTEAQRCTTLQDITDILTNEKEQLTSTLDKVRVEMKKVLEEKDILSSQNLHLTLGEQELTKQVASLREELFTMEKERDEVFIERDELLTTQNTREGMLSSLRMELSSVQDFSHKASSMSEQLIKEKTDLEQELKQTRNSLETAKHAEQELAKQELIVSHLKEQNANLNDQLTKLQSQLEWARTTEKSFIDAQQSAQRAHVESEKRMAGEVDDLRLKLQHALTELQALKTSYEQESAQRSSLSQQLSLTESRLLESAEVKNNLDKERMTRAELELKNKDLERKLADKTRIADSFETERMQRIELERKIMDLVNNHSVEVQELQSALEREKNQRCTLELKIQELEQLLDDVKGDSETVQQSMKVKITSLEKRVQALQDDLFSAQDELQTYQQKYEESLREAEVTRSEFVKQQEYAQQQQLQFVSEAVSMEELKSSLESTSTKLQVVQNELNIANTRVLQLEEQCASDKVDLRKFQTEAQTLKFQREVDAHKLQEMENSLKSLKRDLSESQSVLMQTTSQLQNKQIVLDSVKHEMDALNHELERVRESTRLDLEEKSQHTDKLRMQELKIRQLEQEKKDMIKKLSDFSSQCEELKEKLKNEKDRNTDSYHQRARYVEQLELDLAAANKHIRSLREELQQHQSSVFKLQADTLGQSAKFGSTVARLEAELKEVRDQHKRETDSLQERLSIASTESREAKNEAIEKEQIVTDLRREALRTQSTIERLQAQLLSQSKTHAEMENRNTTLEHEMTKVWSQVRMLREHNAVLENKLKVAEEELDRKSVTMKHLETSVSEKDSAFQRSLREWQNRAEVAEKRARQLEQEVSAVNAKEVTVEKQLQKVELSQVELHDKSKQLASIRNQLEGEKLQRTLLEQTVAELKHQVSLLKQRENKAASENKELQHTIIDLQSRLSCLQDNSGTAFQTQQHQKIAEVGRQNLMDQISGLQHEVKSLKYELMSSGERRDLEFQHYEERKQRTKAKLMKARETFTSERSKYHEHMQHMDEDLEHTRAALRKELEWKEKMDKNYKHLLQEKRELITQMTEQEEIIRDKSRSLSVVESRISYLENENRHLQKRVDSLTSQKQTLDKLVKDFQQNRDLEFEERIQSGASAYSGRASSGHDSSEDISWEQEQAEDGSLLFRQGSSFYGTSVNQQSHRYEQKTSNTAGAKKVPCMYLCADESINGCHEALDTAVVKVSKDNGFTLLHRAARDIFRDDNDEHKAIAELSNLLEEEFYLNARCDRGFTAAQYAAVRGNWVIVRCLLEHDAFVAEPDPDGKSLLHRLASWDRWKLIEEDVISLASLMHSRGINLNAEDKEKQTALQIAAQHHNWGLVKWLIIKGCKVQCCDKYGMTLFNHFATSSVSCHFDSLAEMVALLATKVDVNSKGQYGDTPLCVAARILDWKMVKCLLDVGADASLHDSDSFGSQRRDTSSGVTSVQIPCILASLAHNPRLTFQHQEAREILLRLPEFPSEFIKVEVLMRLMEKLHQLSTIDVAEDLNSVICGALIMQNWTVAKVLIKYGADVSSPDKIKRPLTHALILGMLRESAVGGRGWLEVLDLMLAQGANINAEDFQGCTIVHKLLHALHEFADEDAVAFALESLLARGADPMRLEMGRWTPLNILLQTQLHVINSGKDPIALRLANIFLKAGVSTFQSQISQAFLGIPRSRPRYFKFDSSSPAETAVKARHAKLLKLLVDSGAASNSELWHLHSSYSAQLAIEIEKDTAEVYDILCKAVRGPKSLLCLCRLQISHLIGCGSDRQRKINALPVPALLKEIIQFHDVLSDVTKSMPPN</sequence>
<feature type="region of interest" description="Disordered" evidence="3">
    <location>
        <begin position="1"/>
        <end position="32"/>
    </location>
</feature>
<feature type="coiled-coil region" evidence="2">
    <location>
        <begin position="611"/>
        <end position="1235"/>
    </location>
</feature>
<dbReference type="Gene3D" id="1.25.40.20">
    <property type="entry name" value="Ankyrin repeat-containing domain"/>
    <property type="match status" value="3"/>
</dbReference>
<dbReference type="PANTHER" id="PTHR34479:SF1">
    <property type="entry name" value="COILED-COIL DOMAIN-CONTAINING PROTEIN 30"/>
    <property type="match status" value="1"/>
</dbReference>
<dbReference type="Pfam" id="PF07525">
    <property type="entry name" value="SOCS_box"/>
    <property type="match status" value="1"/>
</dbReference>
<protein>
    <recommendedName>
        <fullName evidence="4">SOCS box domain-containing protein</fullName>
    </recommendedName>
</protein>
<evidence type="ECO:0000259" key="4">
    <source>
        <dbReference type="PROSITE" id="PS50225"/>
    </source>
</evidence>
<organism evidence="5 6">
    <name type="scientific">Pomacea canaliculata</name>
    <name type="common">Golden apple snail</name>
    <dbReference type="NCBI Taxonomy" id="400727"/>
    <lineage>
        <taxon>Eukaryota</taxon>
        <taxon>Metazoa</taxon>
        <taxon>Spiralia</taxon>
        <taxon>Lophotrochozoa</taxon>
        <taxon>Mollusca</taxon>
        <taxon>Gastropoda</taxon>
        <taxon>Caenogastropoda</taxon>
        <taxon>Architaenioglossa</taxon>
        <taxon>Ampullarioidea</taxon>
        <taxon>Ampullariidae</taxon>
        <taxon>Pomacea</taxon>
    </lineage>
</organism>
<dbReference type="PROSITE" id="PS50088">
    <property type="entry name" value="ANK_REPEAT"/>
    <property type="match status" value="1"/>
</dbReference>
<dbReference type="PROSITE" id="PS50225">
    <property type="entry name" value="SOCS"/>
    <property type="match status" value="1"/>
</dbReference>
<dbReference type="SMART" id="SM00248">
    <property type="entry name" value="ANK"/>
    <property type="match status" value="6"/>
</dbReference>
<feature type="repeat" description="ANK" evidence="1">
    <location>
        <begin position="1786"/>
        <end position="1818"/>
    </location>
</feature>
<feature type="coiled-coil region" evidence="2">
    <location>
        <begin position="1418"/>
        <end position="1494"/>
    </location>
</feature>
<proteinExistence type="predicted"/>
<dbReference type="SUPFAM" id="SSF57997">
    <property type="entry name" value="Tropomyosin"/>
    <property type="match status" value="1"/>
</dbReference>
<evidence type="ECO:0000313" key="6">
    <source>
        <dbReference type="Proteomes" id="UP000245119"/>
    </source>
</evidence>
<dbReference type="SUPFAM" id="SSF48403">
    <property type="entry name" value="Ankyrin repeat"/>
    <property type="match status" value="2"/>
</dbReference>
<feature type="domain" description="SOCS box" evidence="4">
    <location>
        <begin position="2137"/>
        <end position="2181"/>
    </location>
</feature>
<evidence type="ECO:0000256" key="2">
    <source>
        <dbReference type="SAM" id="Coils"/>
    </source>
</evidence>
<keyword evidence="6" id="KW-1185">Reference proteome</keyword>
<accession>A0A2T7PTM4</accession>
<keyword evidence="2" id="KW-0175">Coiled coil</keyword>
<feature type="coiled-coil region" evidence="2">
    <location>
        <begin position="1260"/>
        <end position="1385"/>
    </location>
</feature>
<dbReference type="PANTHER" id="PTHR34479">
    <property type="entry name" value="COILED-COIL DOMAIN-CONTAINING PROTEIN 30"/>
    <property type="match status" value="1"/>
</dbReference>
<keyword evidence="1" id="KW-0040">ANK repeat</keyword>
<dbReference type="InterPro" id="IPR001496">
    <property type="entry name" value="SOCS_box"/>
</dbReference>
<dbReference type="STRING" id="400727.A0A2T7PTM4"/>
<comment type="caution">
    <text evidence="5">The sequence shown here is derived from an EMBL/GenBank/DDBJ whole genome shotgun (WGS) entry which is preliminary data.</text>
</comment>
<feature type="region of interest" description="Disordered" evidence="3">
    <location>
        <begin position="265"/>
        <end position="297"/>
    </location>
</feature>